<dbReference type="Proteomes" id="UP000198242">
    <property type="component" value="Chromosome I"/>
</dbReference>
<evidence type="ECO:0000313" key="3">
    <source>
        <dbReference type="Proteomes" id="UP000198242"/>
    </source>
</evidence>
<dbReference type="AlphaFoldDB" id="A0A1C4Y4U3"/>
<organism evidence="2 3">
    <name type="scientific">Micromonospora viridifaciens</name>
    <dbReference type="NCBI Taxonomy" id="1881"/>
    <lineage>
        <taxon>Bacteria</taxon>
        <taxon>Bacillati</taxon>
        <taxon>Actinomycetota</taxon>
        <taxon>Actinomycetes</taxon>
        <taxon>Micromonosporales</taxon>
        <taxon>Micromonosporaceae</taxon>
        <taxon>Micromonospora</taxon>
    </lineage>
</organism>
<dbReference type="Pfam" id="PF13808">
    <property type="entry name" value="DDE_Tnp_1_assoc"/>
    <property type="match status" value="1"/>
</dbReference>
<evidence type="ECO:0000259" key="1">
    <source>
        <dbReference type="Pfam" id="PF13808"/>
    </source>
</evidence>
<keyword evidence="3" id="KW-1185">Reference proteome</keyword>
<feature type="domain" description="H repeat-associated protein N-terminal" evidence="1">
    <location>
        <begin position="30"/>
        <end position="112"/>
    </location>
</feature>
<evidence type="ECO:0000313" key="2">
    <source>
        <dbReference type="EMBL" id="SCF15626.1"/>
    </source>
</evidence>
<dbReference type="InterPro" id="IPR032806">
    <property type="entry name" value="YbfD_N"/>
</dbReference>
<proteinExistence type="predicted"/>
<reference evidence="3" key="1">
    <citation type="submission" date="2016-06" db="EMBL/GenBank/DDBJ databases">
        <authorList>
            <person name="Varghese N."/>
            <person name="Submissions Spin"/>
        </authorList>
    </citation>
    <scope>NUCLEOTIDE SEQUENCE [LARGE SCALE GENOMIC DNA]</scope>
    <source>
        <strain evidence="3">DSM 43909</strain>
    </source>
</reference>
<name>A0A1C4Y4U3_MICVI</name>
<accession>A0A1C4Y4U3</accession>
<dbReference type="RefSeq" id="WP_231934641.1">
    <property type="nucleotide sequence ID" value="NZ_LT607411.1"/>
</dbReference>
<sequence length="187" mass="19190">MPALPSSLISSVSTAPAVTVPETAVGLPAALADLPDPRARRGVRHRQTVVVTAAVCAVVAGYRSYTAIADVPTATALALGIAPDRRSSEAMARRLLQALDPDLLTAAISGWLSSRTTATPPAGRRAIAVDGKTLRGSRTVDDAALLPDPSKTIDDGAVVPWQMFRVQTSSPTSHASSACAPMCPGAN</sequence>
<dbReference type="EMBL" id="LT607411">
    <property type="protein sequence ID" value="SCF15626.1"/>
    <property type="molecule type" value="Genomic_DNA"/>
</dbReference>
<protein>
    <submittedName>
        <fullName evidence="2">DDE_Tnp_1-associated</fullName>
    </submittedName>
</protein>
<gene>
    <name evidence="2" type="ORF">GA0074695_3850</name>
</gene>